<keyword evidence="1" id="KW-0472">Membrane</keyword>
<reference evidence="2" key="1">
    <citation type="submission" date="2021-01" db="EMBL/GenBank/DDBJ databases">
        <title>Whole genome shotgun sequence of Actinoplanes capillaceus NBRC 16408.</title>
        <authorList>
            <person name="Komaki H."/>
            <person name="Tamura T."/>
        </authorList>
    </citation>
    <scope>NUCLEOTIDE SEQUENCE [LARGE SCALE GENOMIC DNA]</scope>
    <source>
        <strain evidence="2">NBRC 16408</strain>
    </source>
</reference>
<sequence>MFRGWPLFIIVVGFVPLLVLCGGGALWLFLPVLQGGERWTEVNPVCPVLDATVASRLGVVPTVEPSNSNGAEGPDRLSRCRYDAVGGGGSDTAQLDVRVDVLRPGQLDDAHEQALDVVEYESRTYAPLGEQSADQIFGEDSGATGTILMVTAIDNAVIKIEFDYPAAQPLDTAGKTALRDPLQSVTDQAVANLG</sequence>
<dbReference type="EMBL" id="BOMF01000061">
    <property type="protein sequence ID" value="GID45841.1"/>
    <property type="molecule type" value="Genomic_DNA"/>
</dbReference>
<protein>
    <recommendedName>
        <fullName evidence="3">DUF3558 domain-containing protein</fullName>
    </recommendedName>
</protein>
<keyword evidence="1" id="KW-0812">Transmembrane</keyword>
<accession>A0ABQ3WHW5</accession>
<proteinExistence type="predicted"/>
<keyword evidence="1" id="KW-1133">Transmembrane helix</keyword>
<organism evidence="2">
    <name type="scientific">Actinoplanes campanulatus</name>
    <dbReference type="NCBI Taxonomy" id="113559"/>
    <lineage>
        <taxon>Bacteria</taxon>
        <taxon>Bacillati</taxon>
        <taxon>Actinomycetota</taxon>
        <taxon>Actinomycetes</taxon>
        <taxon>Micromonosporales</taxon>
        <taxon>Micromonosporaceae</taxon>
        <taxon>Actinoplanes</taxon>
    </lineage>
</organism>
<evidence type="ECO:0000313" key="2">
    <source>
        <dbReference type="EMBL" id="GID45841.1"/>
    </source>
</evidence>
<evidence type="ECO:0008006" key="3">
    <source>
        <dbReference type="Google" id="ProtNLM"/>
    </source>
</evidence>
<gene>
    <name evidence="2" type="ORF">Aca07nite_31160</name>
</gene>
<evidence type="ECO:0000256" key="1">
    <source>
        <dbReference type="SAM" id="Phobius"/>
    </source>
</evidence>
<comment type="caution">
    <text evidence="2">The sequence shown here is derived from an EMBL/GenBank/DDBJ whole genome shotgun (WGS) entry which is preliminary data.</text>
</comment>
<feature type="transmembrane region" description="Helical" evidence="1">
    <location>
        <begin position="6"/>
        <end position="30"/>
    </location>
</feature>
<name>A0ABQ3WHW5_9ACTN</name>